<dbReference type="SUPFAM" id="SSF88723">
    <property type="entry name" value="PIN domain-like"/>
    <property type="match status" value="1"/>
</dbReference>
<dbReference type="EMBL" id="BIMW01000030">
    <property type="protein sequence ID" value="GCE92593.1"/>
    <property type="molecule type" value="Genomic_DNA"/>
</dbReference>
<dbReference type="GeneID" id="301681578"/>
<comment type="similarity">
    <text evidence="7">Belongs to the PINc/VapC protein family.</text>
</comment>
<dbReference type="PANTHER" id="PTHR33653:SF1">
    <property type="entry name" value="RIBONUCLEASE VAPC2"/>
    <property type="match status" value="1"/>
</dbReference>
<evidence type="ECO:0000256" key="6">
    <source>
        <dbReference type="ARBA" id="ARBA00022842"/>
    </source>
</evidence>
<evidence type="ECO:0000256" key="2">
    <source>
        <dbReference type="ARBA" id="ARBA00022649"/>
    </source>
</evidence>
<comment type="caution">
    <text evidence="9">The sequence shown here is derived from an EMBL/GenBank/DDBJ whole genome shotgun (WGS) entry which is preliminary data.</text>
</comment>
<dbReference type="RefSeq" id="WP_014274064.1">
    <property type="nucleotide sequence ID" value="NZ_BIMW01000030.1"/>
</dbReference>
<evidence type="ECO:0000256" key="4">
    <source>
        <dbReference type="ARBA" id="ARBA00022723"/>
    </source>
</evidence>
<evidence type="ECO:0000313" key="10">
    <source>
        <dbReference type="Proteomes" id="UP000326169"/>
    </source>
</evidence>
<dbReference type="PANTHER" id="PTHR33653">
    <property type="entry name" value="RIBONUCLEASE VAPC2"/>
    <property type="match status" value="1"/>
</dbReference>
<proteinExistence type="inferred from homology"/>
<keyword evidence="5" id="KW-0378">Hydrolase</keyword>
<gene>
    <name evidence="9" type="ORF">NIES46_06330</name>
</gene>
<reference evidence="9 10" key="1">
    <citation type="journal article" date="2019" name="J Genomics">
        <title>The Draft Genome of a Hydrogen-producing Cyanobacterium, Arthrospira platensis NIES-46.</title>
        <authorList>
            <person name="Suzuki S."/>
            <person name="Yamaguchi H."/>
            <person name="Kawachi M."/>
        </authorList>
    </citation>
    <scope>NUCLEOTIDE SEQUENCE [LARGE SCALE GENOMIC DNA]</scope>
    <source>
        <strain evidence="9 10">NIES-46</strain>
    </source>
</reference>
<evidence type="ECO:0000256" key="1">
    <source>
        <dbReference type="ARBA" id="ARBA00001946"/>
    </source>
</evidence>
<feature type="domain" description="PIN" evidence="8">
    <location>
        <begin position="3"/>
        <end position="123"/>
    </location>
</feature>
<sequence length="134" mass="14840">MQYLLDTCVISDFIKGEPGTQNRIKQTAPVNIAVSSITVMELNYGLALNPQRAEKIKPVILDFLSSVTILPFTNAEAEKAAEIRALLKSQGQPIGAYDVLIAATALEHQLLMITANQREFNRVVGLKTENWRQT</sequence>
<evidence type="ECO:0000256" key="3">
    <source>
        <dbReference type="ARBA" id="ARBA00022722"/>
    </source>
</evidence>
<protein>
    <recommendedName>
        <fullName evidence="8">PIN domain-containing protein</fullName>
    </recommendedName>
</protein>
<organism evidence="9 10">
    <name type="scientific">Limnospira platensis NIES-46</name>
    <dbReference type="NCBI Taxonomy" id="1236695"/>
    <lineage>
        <taxon>Bacteria</taxon>
        <taxon>Bacillati</taxon>
        <taxon>Cyanobacteriota</taxon>
        <taxon>Cyanophyceae</taxon>
        <taxon>Oscillatoriophycideae</taxon>
        <taxon>Oscillatoriales</taxon>
        <taxon>Sirenicapillariaceae</taxon>
        <taxon>Limnospira</taxon>
    </lineage>
</organism>
<accession>A0A5M3SZE0</accession>
<evidence type="ECO:0000259" key="8">
    <source>
        <dbReference type="Pfam" id="PF01850"/>
    </source>
</evidence>
<dbReference type="Proteomes" id="UP000326169">
    <property type="component" value="Unassembled WGS sequence"/>
</dbReference>
<keyword evidence="2" id="KW-1277">Toxin-antitoxin system</keyword>
<keyword evidence="10" id="KW-1185">Reference proteome</keyword>
<dbReference type="InterPro" id="IPR002716">
    <property type="entry name" value="PIN_dom"/>
</dbReference>
<keyword evidence="4" id="KW-0479">Metal-binding</keyword>
<dbReference type="InterPro" id="IPR050556">
    <property type="entry name" value="Type_II_TA_system_RNase"/>
</dbReference>
<keyword evidence="3" id="KW-0540">Nuclease</keyword>
<dbReference type="Gene3D" id="3.40.50.1010">
    <property type="entry name" value="5'-nuclease"/>
    <property type="match status" value="1"/>
</dbReference>
<evidence type="ECO:0000256" key="7">
    <source>
        <dbReference type="ARBA" id="ARBA00038093"/>
    </source>
</evidence>
<dbReference type="InterPro" id="IPR029060">
    <property type="entry name" value="PIN-like_dom_sf"/>
</dbReference>
<evidence type="ECO:0000313" key="9">
    <source>
        <dbReference type="EMBL" id="GCE92593.1"/>
    </source>
</evidence>
<name>A0A5M3SZE0_LIMPL</name>
<dbReference type="CDD" id="cd18750">
    <property type="entry name" value="PIN_VapC4-5_FitB-like"/>
    <property type="match status" value="1"/>
</dbReference>
<dbReference type="Pfam" id="PF01850">
    <property type="entry name" value="PIN"/>
    <property type="match status" value="1"/>
</dbReference>
<evidence type="ECO:0000256" key="5">
    <source>
        <dbReference type="ARBA" id="ARBA00022801"/>
    </source>
</evidence>
<comment type="cofactor">
    <cofactor evidence="1">
        <name>Mg(2+)</name>
        <dbReference type="ChEBI" id="CHEBI:18420"/>
    </cofactor>
</comment>
<keyword evidence="6" id="KW-0460">Magnesium</keyword>